<dbReference type="SUPFAM" id="SSF51306">
    <property type="entry name" value="LexA/Signal peptidase"/>
    <property type="match status" value="1"/>
</dbReference>
<evidence type="ECO:0000256" key="5">
    <source>
        <dbReference type="SAM" id="Phobius"/>
    </source>
</evidence>
<reference evidence="9" key="1">
    <citation type="submission" date="2020-05" db="EMBL/GenBank/DDBJ databases">
        <authorList>
            <person name="Chiriac C."/>
            <person name="Salcher M."/>
            <person name="Ghai R."/>
            <person name="Kavagutti S V."/>
        </authorList>
    </citation>
    <scope>NUCLEOTIDE SEQUENCE</scope>
</reference>
<evidence type="ECO:0000259" key="6">
    <source>
        <dbReference type="Pfam" id="PF10502"/>
    </source>
</evidence>
<dbReference type="GO" id="GO:0004252">
    <property type="term" value="F:serine-type endopeptidase activity"/>
    <property type="evidence" value="ECO:0007669"/>
    <property type="project" value="InterPro"/>
</dbReference>
<dbReference type="EMBL" id="CAFBPP010000007">
    <property type="protein sequence ID" value="CAB5012531.1"/>
    <property type="molecule type" value="Genomic_DNA"/>
</dbReference>
<comment type="catalytic activity">
    <reaction evidence="1">
        <text>Cleavage of hydrophobic, N-terminal signal or leader sequences from secreted and periplasmic proteins.</text>
        <dbReference type="EC" id="3.4.21.89"/>
    </reaction>
</comment>
<proteinExistence type="inferred from homology"/>
<dbReference type="Pfam" id="PF10502">
    <property type="entry name" value="Peptidase_S26"/>
    <property type="match status" value="1"/>
</dbReference>
<feature type="transmembrane region" description="Helical" evidence="5">
    <location>
        <begin position="12"/>
        <end position="34"/>
    </location>
</feature>
<dbReference type="InterPro" id="IPR036286">
    <property type="entry name" value="LexA/Signal_pep-like_sf"/>
</dbReference>
<dbReference type="EC" id="3.4.21.89" evidence="3"/>
<dbReference type="CDD" id="cd06530">
    <property type="entry name" value="S26_SPase_I"/>
    <property type="match status" value="1"/>
</dbReference>
<dbReference type="NCBIfam" id="TIGR02227">
    <property type="entry name" value="sigpep_I_bact"/>
    <property type="match status" value="1"/>
</dbReference>
<protein>
    <recommendedName>
        <fullName evidence="3">signal peptidase I</fullName>
        <ecNumber evidence="3">3.4.21.89</ecNumber>
    </recommendedName>
</protein>
<sequence length="219" mass="24158">MPRKGSVLREFPILVLVALLVSLLIKTFFVQFFFIPSGSMETTLQIQDRVAVNKVPFISKSIKRGDVIVFHDPSNWLGEAPQSVEPFLIAKAREGLIAVGILPNPAKQHLVKRVIGIAGDHIVCCDKTKHLIINGVSVTEPYIIKGDDPSDTEFDVTVPAGKVWVMGDHRSASADSRYHSDDINRGFVPVKTIVGRVVAVIWPAKNATIIHRIDVVKNH</sequence>
<organism evidence="9">
    <name type="scientific">freshwater metagenome</name>
    <dbReference type="NCBI Taxonomy" id="449393"/>
    <lineage>
        <taxon>unclassified sequences</taxon>
        <taxon>metagenomes</taxon>
        <taxon>ecological metagenomes</taxon>
    </lineage>
</organism>
<evidence type="ECO:0000313" key="7">
    <source>
        <dbReference type="EMBL" id="CAB4783954.1"/>
    </source>
</evidence>
<keyword evidence="4" id="KW-0378">Hydrolase</keyword>
<dbReference type="PANTHER" id="PTHR43390:SF1">
    <property type="entry name" value="CHLOROPLAST PROCESSING PEPTIDASE"/>
    <property type="match status" value="1"/>
</dbReference>
<keyword evidence="5" id="KW-1133">Transmembrane helix</keyword>
<dbReference type="PANTHER" id="PTHR43390">
    <property type="entry name" value="SIGNAL PEPTIDASE I"/>
    <property type="match status" value="1"/>
</dbReference>
<evidence type="ECO:0000313" key="9">
    <source>
        <dbReference type="EMBL" id="CAB4981952.1"/>
    </source>
</evidence>
<evidence type="ECO:0000256" key="2">
    <source>
        <dbReference type="ARBA" id="ARBA00009370"/>
    </source>
</evidence>
<dbReference type="GO" id="GO:0006465">
    <property type="term" value="P:signal peptide processing"/>
    <property type="evidence" value="ECO:0007669"/>
    <property type="project" value="InterPro"/>
</dbReference>
<dbReference type="PRINTS" id="PR00727">
    <property type="entry name" value="LEADERPTASE"/>
</dbReference>
<comment type="similarity">
    <text evidence="2">Belongs to the peptidase S26 family.</text>
</comment>
<gene>
    <name evidence="7" type="ORF">UFOPK2967_00494</name>
    <name evidence="8" type="ORF">UFOPK3587_00534</name>
    <name evidence="9" type="ORF">UFOPK3984_00442</name>
    <name evidence="10" type="ORF">UFOPK4114_00340</name>
</gene>
<keyword evidence="5" id="KW-0812">Transmembrane</keyword>
<accession>A0A6J7MS00</accession>
<feature type="domain" description="Peptidase S26" evidence="6">
    <location>
        <begin position="10"/>
        <end position="202"/>
    </location>
</feature>
<evidence type="ECO:0000256" key="1">
    <source>
        <dbReference type="ARBA" id="ARBA00000677"/>
    </source>
</evidence>
<dbReference type="PROSITE" id="PS00761">
    <property type="entry name" value="SPASE_I_3"/>
    <property type="match status" value="1"/>
</dbReference>
<dbReference type="Gene3D" id="2.10.109.10">
    <property type="entry name" value="Umud Fragment, subunit A"/>
    <property type="match status" value="1"/>
</dbReference>
<dbReference type="InterPro" id="IPR019533">
    <property type="entry name" value="Peptidase_S26"/>
</dbReference>
<evidence type="ECO:0000313" key="8">
    <source>
        <dbReference type="EMBL" id="CAB4901989.1"/>
    </source>
</evidence>
<evidence type="ECO:0000313" key="10">
    <source>
        <dbReference type="EMBL" id="CAB5012531.1"/>
    </source>
</evidence>
<evidence type="ECO:0000256" key="4">
    <source>
        <dbReference type="ARBA" id="ARBA00022801"/>
    </source>
</evidence>
<dbReference type="GO" id="GO:0016020">
    <property type="term" value="C:membrane"/>
    <property type="evidence" value="ECO:0007669"/>
    <property type="project" value="InterPro"/>
</dbReference>
<dbReference type="EMBL" id="CAFBOP010000010">
    <property type="protein sequence ID" value="CAB4981952.1"/>
    <property type="molecule type" value="Genomic_DNA"/>
</dbReference>
<name>A0A6J7MS00_9ZZZZ</name>
<dbReference type="EMBL" id="CAFBMN010000018">
    <property type="protein sequence ID" value="CAB4901989.1"/>
    <property type="molecule type" value="Genomic_DNA"/>
</dbReference>
<evidence type="ECO:0000256" key="3">
    <source>
        <dbReference type="ARBA" id="ARBA00013208"/>
    </source>
</evidence>
<dbReference type="GO" id="GO:0009003">
    <property type="term" value="F:signal peptidase activity"/>
    <property type="evidence" value="ECO:0007669"/>
    <property type="project" value="UniProtKB-EC"/>
</dbReference>
<dbReference type="InterPro" id="IPR000223">
    <property type="entry name" value="Pept_S26A_signal_pept_1"/>
</dbReference>
<keyword evidence="5" id="KW-0472">Membrane</keyword>
<dbReference type="AlphaFoldDB" id="A0A6J7MS00"/>
<dbReference type="InterPro" id="IPR019758">
    <property type="entry name" value="Pept_S26A_signal_pept_1_CS"/>
</dbReference>
<dbReference type="EMBL" id="CAFAAC010000020">
    <property type="protein sequence ID" value="CAB4783954.1"/>
    <property type="molecule type" value="Genomic_DNA"/>
</dbReference>